<evidence type="ECO:0000313" key="2">
    <source>
        <dbReference type="Proteomes" id="UP000647241"/>
    </source>
</evidence>
<sequence length="68" mass="7729">MTEEILAELWKIEDLAVCKDGMTLAHDFLRSCMSALQSDNSSNFNARFENFKRHRDTCEKCSGLEAVA</sequence>
<dbReference type="EMBL" id="BMGT01000002">
    <property type="protein sequence ID" value="GGG72449.1"/>
    <property type="molecule type" value="Genomic_DNA"/>
</dbReference>
<proteinExistence type="predicted"/>
<reference evidence="1" key="1">
    <citation type="journal article" date="2014" name="Int. J. Syst. Evol. Microbiol.">
        <title>Complete genome sequence of Corynebacterium casei LMG S-19264T (=DSM 44701T), isolated from a smear-ripened cheese.</title>
        <authorList>
            <consortium name="US DOE Joint Genome Institute (JGI-PGF)"/>
            <person name="Walter F."/>
            <person name="Albersmeier A."/>
            <person name="Kalinowski J."/>
            <person name="Ruckert C."/>
        </authorList>
    </citation>
    <scope>NUCLEOTIDE SEQUENCE</scope>
    <source>
        <strain evidence="1">CGMCC 1.12997</strain>
    </source>
</reference>
<evidence type="ECO:0000313" key="1">
    <source>
        <dbReference type="EMBL" id="GGG72449.1"/>
    </source>
</evidence>
<gene>
    <name evidence="1" type="ORF">GCM10011585_13520</name>
</gene>
<comment type="caution">
    <text evidence="1">The sequence shown here is derived from an EMBL/GenBank/DDBJ whole genome shotgun (WGS) entry which is preliminary data.</text>
</comment>
<dbReference type="Proteomes" id="UP000647241">
    <property type="component" value="Unassembled WGS sequence"/>
</dbReference>
<protein>
    <submittedName>
        <fullName evidence="1">Uncharacterized protein</fullName>
    </submittedName>
</protein>
<name>A0A917H9M7_9BACT</name>
<reference evidence="1" key="2">
    <citation type="submission" date="2020-09" db="EMBL/GenBank/DDBJ databases">
        <authorList>
            <person name="Sun Q."/>
            <person name="Zhou Y."/>
        </authorList>
    </citation>
    <scope>NUCLEOTIDE SEQUENCE</scope>
    <source>
        <strain evidence="1">CGMCC 1.12997</strain>
    </source>
</reference>
<keyword evidence="2" id="KW-1185">Reference proteome</keyword>
<dbReference type="AlphaFoldDB" id="A0A917H9M7"/>
<organism evidence="1 2">
    <name type="scientific">Edaphobacter dinghuensis</name>
    <dbReference type="NCBI Taxonomy" id="1560005"/>
    <lineage>
        <taxon>Bacteria</taxon>
        <taxon>Pseudomonadati</taxon>
        <taxon>Acidobacteriota</taxon>
        <taxon>Terriglobia</taxon>
        <taxon>Terriglobales</taxon>
        <taxon>Acidobacteriaceae</taxon>
        <taxon>Edaphobacter</taxon>
    </lineage>
</organism>
<accession>A0A917H9M7</accession>